<dbReference type="AlphaFoldDB" id="A0A291B858"/>
<dbReference type="SUPFAM" id="SSF53756">
    <property type="entry name" value="UDP-Glycosyltransferase/glycogen phosphorylase"/>
    <property type="match status" value="1"/>
</dbReference>
<feature type="repeat" description="TPR" evidence="1">
    <location>
        <begin position="48"/>
        <end position="81"/>
    </location>
</feature>
<dbReference type="InterPro" id="IPR011990">
    <property type="entry name" value="TPR-like_helical_dom_sf"/>
</dbReference>
<organism evidence="2 3">
    <name type="scientific">Candidatus Enterovibrio altilux</name>
    <dbReference type="NCBI Taxonomy" id="1927128"/>
    <lineage>
        <taxon>Bacteria</taxon>
        <taxon>Pseudomonadati</taxon>
        <taxon>Pseudomonadota</taxon>
        <taxon>Gammaproteobacteria</taxon>
        <taxon>Vibrionales</taxon>
        <taxon>Vibrionaceae</taxon>
        <taxon>Enterovibrio</taxon>
    </lineage>
</organism>
<dbReference type="PANTHER" id="PTHR12558">
    <property type="entry name" value="CELL DIVISION CYCLE 16,23,27"/>
    <property type="match status" value="1"/>
</dbReference>
<dbReference type="SMART" id="SM00028">
    <property type="entry name" value="TPR"/>
    <property type="match status" value="5"/>
</dbReference>
<dbReference type="InterPro" id="IPR019734">
    <property type="entry name" value="TPR_rpt"/>
</dbReference>
<protein>
    <submittedName>
        <fullName evidence="2">TPR domain protein</fullName>
    </submittedName>
</protein>
<dbReference type="KEGG" id="elux:BTN50_0635"/>
<accession>A0A291B858</accession>
<dbReference type="SUPFAM" id="SSF48452">
    <property type="entry name" value="TPR-like"/>
    <property type="match status" value="3"/>
</dbReference>
<keyword evidence="1" id="KW-0802">TPR repeat</keyword>
<proteinExistence type="predicted"/>
<reference evidence="3" key="1">
    <citation type="submission" date="2017-04" db="EMBL/GenBank/DDBJ databases">
        <title>Genome evolution of the luminous symbionts of deep sea anglerfish.</title>
        <authorList>
            <person name="Hendry T.A."/>
        </authorList>
    </citation>
    <scope>NUCLEOTIDE SEQUENCE [LARGE SCALE GENOMIC DNA]</scope>
</reference>
<evidence type="ECO:0000313" key="2">
    <source>
        <dbReference type="EMBL" id="ATF09157.1"/>
    </source>
</evidence>
<dbReference type="EMBL" id="CP020660">
    <property type="protein sequence ID" value="ATF09157.1"/>
    <property type="molecule type" value="Genomic_DNA"/>
</dbReference>
<name>A0A291B858_9GAMM</name>
<evidence type="ECO:0000256" key="1">
    <source>
        <dbReference type="PROSITE-ProRule" id="PRU00339"/>
    </source>
</evidence>
<dbReference type="PANTHER" id="PTHR12558:SF13">
    <property type="entry name" value="CELL DIVISION CYCLE PROTEIN 27 HOMOLOG"/>
    <property type="match status" value="1"/>
</dbReference>
<sequence length="704" mass="80064">MSDIFQTNHGTITLKKAFEHGVSLYQNKKKYEARKVFEQILNIAPDNIPALQVLSVLDAENGSWQEAIRKLNKALLVEPNNSSLLFDKANILAQQGMNKDALKIVNNLLIFTPHHTELLLLQQQLTAVIGKLRDSRCAAKKIAKIQNQKFQAINAEIIQTLKLIEQMVSSGNQEQAKSLYHALLSVAGDIPQALIGLAKLQLAEKNYGSALQFLLRGYNEVNPVKDIVILLIHCYIKLEQYQAARKHCIDGLKCWPDEIILSRLLIQNYEKEQNWLEAYRIALGAIKQQPNDIDLHYRLATNSFNLLKTRYNFTRTAIIECQKHIELAAAIANDENKDILSIYLAEVLWYKGDSVNAKKLLEDYLSRFPDDIEVGFNISFVYRTLGEWAQFYRTNELGITCGRRLRYNGTLPQWDLTSPRDDIVLVMPEQGIGDEIFYFHNLKLILNNCQKAYVACDPRLSNILKNAYPEAIIIPIKRIDNTDIIIPAHVLPNITSWISGGSLAALCFKNYGRHIYQSKYLKIPQDLKQQWKTHLDALRAKNQNVKLIGLCWRSGLTAATRNMHYLVAEEVAYLLKQFQNTVFINLQYGDCTKELKKINKLSDINVVQLEGLNLHDDFDNTAAVINALDAVITAGTAVHRLTSAIGTPCHVFFAGMADSIFDEPQASYCPNEYGYFYPPMMENKYPLLQSIAKHVQTNLRLDIQ</sequence>
<evidence type="ECO:0000313" key="3">
    <source>
        <dbReference type="Proteomes" id="UP000218160"/>
    </source>
</evidence>
<gene>
    <name evidence="2" type="ORF">BTN50_0635</name>
</gene>
<dbReference type="Pfam" id="PF14559">
    <property type="entry name" value="TPR_19"/>
    <property type="match status" value="1"/>
</dbReference>
<keyword evidence="3" id="KW-1185">Reference proteome</keyword>
<dbReference type="PROSITE" id="PS50005">
    <property type="entry name" value="TPR"/>
    <property type="match status" value="1"/>
</dbReference>
<dbReference type="Gene3D" id="1.25.40.10">
    <property type="entry name" value="Tetratricopeptide repeat domain"/>
    <property type="match status" value="2"/>
</dbReference>
<dbReference type="Proteomes" id="UP000218160">
    <property type="component" value="Chromosome 1"/>
</dbReference>
<dbReference type="RefSeq" id="WP_096618930.1">
    <property type="nucleotide sequence ID" value="NZ_CP020660.1"/>
</dbReference>